<feature type="region of interest" description="Disordered" evidence="1">
    <location>
        <begin position="391"/>
        <end position="411"/>
    </location>
</feature>
<dbReference type="InterPro" id="IPR036514">
    <property type="entry name" value="SGNH_hydro_sf"/>
</dbReference>
<feature type="transmembrane region" description="Helical" evidence="2">
    <location>
        <begin position="7"/>
        <end position="29"/>
    </location>
</feature>
<dbReference type="InterPro" id="IPR007407">
    <property type="entry name" value="DUF459"/>
</dbReference>
<name>A0A7K3NPL9_9BACT</name>
<dbReference type="Proteomes" id="UP000469724">
    <property type="component" value="Unassembled WGS sequence"/>
</dbReference>
<accession>A0A7K3NPL9</accession>
<protein>
    <submittedName>
        <fullName evidence="3">DUF459 domain-containing protein</fullName>
    </submittedName>
</protein>
<comment type="caution">
    <text evidence="3">The sequence shown here is derived from an EMBL/GenBank/DDBJ whole genome shotgun (WGS) entry which is preliminary data.</text>
</comment>
<feature type="region of interest" description="Disordered" evidence="1">
    <location>
        <begin position="133"/>
        <end position="172"/>
    </location>
</feature>
<evidence type="ECO:0000256" key="1">
    <source>
        <dbReference type="SAM" id="MobiDB-lite"/>
    </source>
</evidence>
<evidence type="ECO:0000256" key="2">
    <source>
        <dbReference type="SAM" id="Phobius"/>
    </source>
</evidence>
<evidence type="ECO:0000313" key="3">
    <source>
        <dbReference type="EMBL" id="NDY58120.1"/>
    </source>
</evidence>
<dbReference type="Pfam" id="PF04311">
    <property type="entry name" value="DUF459"/>
    <property type="match status" value="1"/>
</dbReference>
<gene>
    <name evidence="3" type="ORF">G3N56_15400</name>
</gene>
<dbReference type="Gene3D" id="3.40.50.1110">
    <property type="entry name" value="SGNH hydrolase"/>
    <property type="match status" value="1"/>
</dbReference>
<dbReference type="EMBL" id="JAAGRQ010000080">
    <property type="protein sequence ID" value="NDY58120.1"/>
    <property type="molecule type" value="Genomic_DNA"/>
</dbReference>
<keyword evidence="2" id="KW-0472">Membrane</keyword>
<dbReference type="RefSeq" id="WP_163303198.1">
    <property type="nucleotide sequence ID" value="NZ_JAAGRQ010000080.1"/>
</dbReference>
<dbReference type="GO" id="GO:0016788">
    <property type="term" value="F:hydrolase activity, acting on ester bonds"/>
    <property type="evidence" value="ECO:0007669"/>
    <property type="project" value="UniProtKB-ARBA"/>
</dbReference>
<feature type="compositionally biased region" description="Basic and acidic residues" evidence="1">
    <location>
        <begin position="133"/>
        <end position="143"/>
    </location>
</feature>
<feature type="compositionally biased region" description="Low complexity" evidence="1">
    <location>
        <begin position="395"/>
        <end position="411"/>
    </location>
</feature>
<dbReference type="SUPFAM" id="SSF52266">
    <property type="entry name" value="SGNH hydrolase"/>
    <property type="match status" value="1"/>
</dbReference>
<reference evidence="3 4" key="1">
    <citation type="submission" date="2020-02" db="EMBL/GenBank/DDBJ databases">
        <title>Comparative genomics of sulfur disproportionating microorganisms.</title>
        <authorList>
            <person name="Ward L.M."/>
            <person name="Bertran E."/>
            <person name="Johnston D.T."/>
        </authorList>
    </citation>
    <scope>NUCLEOTIDE SEQUENCE [LARGE SCALE GENOMIC DNA]</scope>
    <source>
        <strain evidence="3 4">DSM 3696</strain>
    </source>
</reference>
<sequence>MTRRIRLRTWFPAFCIYVTAFVVVAFFNIEKITLWAEDRIEETHSSRILRTLRSVREFYRKSPAADLMAETDHALAPFFHDTYKSTPVSGDVATTAGQAPRLEAEDPYEAVRRPTIKDLRPLDREQLLAALEGRETATPRLDLEGDMPADPAVPPTAPAAAASPEHEPVTSLTQARLEPPHKILVVGDSLAIGLALSLRRAVNEYRDVTLIEEGKVSSGLANPKYFNWENALQTFVEKYAPTMVVVMMGANDAKYINLNEKPREPGSQNKTWGEVFAMRMEAFLDIPAKRNLPVFWIGLPVMGDPTYARQAQAMNEIVRTECGKYPNCRFLDTWNLLCDPEDTYAAFLKNDKGAKVKVRANDKIHFTVAGGDILAQSFFDQASNHAIFQEKSDQTAETAAGGPAAAPTGAP</sequence>
<dbReference type="AlphaFoldDB" id="A0A7K3NPL9"/>
<evidence type="ECO:0000313" key="4">
    <source>
        <dbReference type="Proteomes" id="UP000469724"/>
    </source>
</evidence>
<organism evidence="3 4">
    <name type="scientific">Desulfolutivibrio sulfodismutans</name>
    <dbReference type="NCBI Taxonomy" id="63561"/>
    <lineage>
        <taxon>Bacteria</taxon>
        <taxon>Pseudomonadati</taxon>
        <taxon>Thermodesulfobacteriota</taxon>
        <taxon>Desulfovibrionia</taxon>
        <taxon>Desulfovibrionales</taxon>
        <taxon>Desulfovibrionaceae</taxon>
        <taxon>Desulfolutivibrio</taxon>
    </lineage>
</organism>
<keyword evidence="2" id="KW-1133">Transmembrane helix</keyword>
<proteinExistence type="predicted"/>
<keyword evidence="4" id="KW-1185">Reference proteome</keyword>
<keyword evidence="2" id="KW-0812">Transmembrane</keyword>